<dbReference type="InterPro" id="IPR011006">
    <property type="entry name" value="CheY-like_superfamily"/>
</dbReference>
<name>A0A5R9A2Y1_PSENT</name>
<dbReference type="SUPFAM" id="SSF52172">
    <property type="entry name" value="CheY-like"/>
    <property type="match status" value="1"/>
</dbReference>
<dbReference type="PROSITE" id="PS50110">
    <property type="entry name" value="RESPONSE_REGULATORY"/>
    <property type="match status" value="1"/>
</dbReference>
<keyword evidence="1 2" id="KW-0597">Phosphoprotein</keyword>
<dbReference type="Gene3D" id="3.40.50.2300">
    <property type="match status" value="1"/>
</dbReference>
<feature type="domain" description="Response regulatory" evidence="3">
    <location>
        <begin position="60"/>
        <end position="171"/>
    </location>
</feature>
<dbReference type="Proteomes" id="UP000307510">
    <property type="component" value="Unassembled WGS sequence"/>
</dbReference>
<dbReference type="AlphaFoldDB" id="A0A5R9A2Y1"/>
<evidence type="ECO:0000313" key="4">
    <source>
        <dbReference type="EMBL" id="TLP72554.1"/>
    </source>
</evidence>
<reference evidence="4 5" key="1">
    <citation type="submission" date="2019-05" db="EMBL/GenBank/DDBJ databases">
        <authorList>
            <person name="Moore K."/>
            <person name="O'Neill P."/>
            <person name="Farbos A."/>
            <person name="Studholme D.J."/>
        </authorList>
    </citation>
    <scope>NUCLEOTIDE SEQUENCE [LARGE SCALE GENOMIC DNA]</scope>
    <source>
        <strain evidence="4 5">DSM 9128</strain>
    </source>
</reference>
<dbReference type="Pfam" id="PF00072">
    <property type="entry name" value="Response_reg"/>
    <property type="match status" value="1"/>
</dbReference>
<dbReference type="PANTHER" id="PTHR44591:SF3">
    <property type="entry name" value="RESPONSE REGULATORY DOMAIN-CONTAINING PROTEIN"/>
    <property type="match status" value="1"/>
</dbReference>
<gene>
    <name evidence="4" type="ORF">FEA48_20030</name>
</gene>
<evidence type="ECO:0000313" key="5">
    <source>
        <dbReference type="Proteomes" id="UP000307510"/>
    </source>
</evidence>
<feature type="modified residue" description="4-aspartylphosphate" evidence="2">
    <location>
        <position position="111"/>
    </location>
</feature>
<evidence type="ECO:0000259" key="3">
    <source>
        <dbReference type="PROSITE" id="PS50110"/>
    </source>
</evidence>
<dbReference type="InterPro" id="IPR050595">
    <property type="entry name" value="Bact_response_regulator"/>
</dbReference>
<comment type="caution">
    <text evidence="4">The sequence shown here is derived from an EMBL/GenBank/DDBJ whole genome shotgun (WGS) entry which is preliminary data.</text>
</comment>
<dbReference type="GO" id="GO:0000160">
    <property type="term" value="P:phosphorelay signal transduction system"/>
    <property type="evidence" value="ECO:0007669"/>
    <property type="project" value="InterPro"/>
</dbReference>
<reference evidence="5" key="2">
    <citation type="submission" date="2019-06" db="EMBL/GenBank/DDBJ databases">
        <title>AzeR, a transcriptional regulator that responds to azelaic acid in Pseudomonas nitroreducens.</title>
        <authorList>
            <person name="Bez C."/>
            <person name="Javvadi S.G."/>
            <person name="Bertani I."/>
            <person name="Devescovi G."/>
            <person name="Studholme D.J."/>
            <person name="Geller A."/>
            <person name="Levy A."/>
            <person name="Venturi V."/>
        </authorList>
    </citation>
    <scope>NUCLEOTIDE SEQUENCE [LARGE SCALE GENOMIC DNA]</scope>
    <source>
        <strain evidence="5">DSM 9128</strain>
    </source>
</reference>
<accession>A0A5R9A2Y1</accession>
<sequence length="174" mass="18985">MNESRFAPRYACRSRHYVSVTRNCLPFGGKGRITASSRLFRGGFLDIVVNIQDCSADERIILIVEDEATLAFLIQLVMDEVGISALIFGSAEDALAILRQEEYNVQLVLADVNLAGEMSGIGLSVLLACEFPNLPVILMSAAPQIDVPSDRLFLRKPIGIDQLISAVKSNMVGK</sequence>
<organism evidence="4 5">
    <name type="scientific">Pseudomonas nitroreducens</name>
    <dbReference type="NCBI Taxonomy" id="46680"/>
    <lineage>
        <taxon>Bacteria</taxon>
        <taxon>Pseudomonadati</taxon>
        <taxon>Pseudomonadota</taxon>
        <taxon>Gammaproteobacteria</taxon>
        <taxon>Pseudomonadales</taxon>
        <taxon>Pseudomonadaceae</taxon>
        <taxon>Pseudomonas</taxon>
    </lineage>
</organism>
<evidence type="ECO:0000256" key="1">
    <source>
        <dbReference type="ARBA" id="ARBA00022553"/>
    </source>
</evidence>
<dbReference type="SMART" id="SM00448">
    <property type="entry name" value="REC"/>
    <property type="match status" value="1"/>
</dbReference>
<proteinExistence type="predicted"/>
<evidence type="ECO:0000256" key="2">
    <source>
        <dbReference type="PROSITE-ProRule" id="PRU00169"/>
    </source>
</evidence>
<dbReference type="EMBL" id="VASG01000005">
    <property type="protein sequence ID" value="TLP72554.1"/>
    <property type="molecule type" value="Genomic_DNA"/>
</dbReference>
<dbReference type="PANTHER" id="PTHR44591">
    <property type="entry name" value="STRESS RESPONSE REGULATOR PROTEIN 1"/>
    <property type="match status" value="1"/>
</dbReference>
<protein>
    <submittedName>
        <fullName evidence="4">Response regulator</fullName>
    </submittedName>
</protein>
<dbReference type="InterPro" id="IPR001789">
    <property type="entry name" value="Sig_transdc_resp-reg_receiver"/>
</dbReference>